<dbReference type="GO" id="GO:0006644">
    <property type="term" value="P:phospholipid metabolic process"/>
    <property type="evidence" value="ECO:0007669"/>
    <property type="project" value="InterPro"/>
</dbReference>
<dbReference type="HOGENOM" id="CLU_118255_1_0_1"/>
<dbReference type="OMA" id="GWHTISH"/>
<evidence type="ECO:0000256" key="2">
    <source>
        <dbReference type="ARBA" id="ARBA00022525"/>
    </source>
</evidence>
<reference evidence="4" key="2">
    <citation type="submission" date="2025-09" db="UniProtKB">
        <authorList>
            <consortium name="Ensembl"/>
        </authorList>
    </citation>
    <scope>IDENTIFICATION</scope>
</reference>
<accession>S4RJS9</accession>
<dbReference type="PROSITE" id="PS00118">
    <property type="entry name" value="PA2_HIS"/>
    <property type="match status" value="1"/>
</dbReference>
<comment type="subcellular location">
    <subcellularLocation>
        <location evidence="1">Secreted</location>
    </subcellularLocation>
</comment>
<reference evidence="4" key="1">
    <citation type="submission" date="2025-08" db="UniProtKB">
        <authorList>
            <consortium name="Ensembl"/>
        </authorList>
    </citation>
    <scope>IDENTIFICATION</scope>
</reference>
<keyword evidence="2" id="KW-0964">Secreted</keyword>
<organism evidence="4">
    <name type="scientific">Petromyzon marinus</name>
    <name type="common">Sea lamprey</name>
    <dbReference type="NCBI Taxonomy" id="7757"/>
    <lineage>
        <taxon>Eukaryota</taxon>
        <taxon>Metazoa</taxon>
        <taxon>Chordata</taxon>
        <taxon>Craniata</taxon>
        <taxon>Vertebrata</taxon>
        <taxon>Cyclostomata</taxon>
        <taxon>Hyperoartia</taxon>
        <taxon>Petromyzontiformes</taxon>
        <taxon>Petromyzontidae</taxon>
        <taxon>Petromyzon</taxon>
    </lineage>
</organism>
<feature type="domain" description="Phospholipase A2-like central" evidence="3">
    <location>
        <begin position="1"/>
        <end position="95"/>
    </location>
</feature>
<dbReference type="STRING" id="7757.ENSPMAP00000005462"/>
<dbReference type="AlphaFoldDB" id="S4RJS9"/>
<dbReference type="InterPro" id="IPR036444">
    <property type="entry name" value="PLipase_A2_dom_sf"/>
</dbReference>
<dbReference type="CDD" id="cd04704">
    <property type="entry name" value="PLA2_bee_venom_like"/>
    <property type="match status" value="1"/>
</dbReference>
<dbReference type="GeneTree" id="ENSGT00940000168434"/>
<sequence>YPGTLWCGPGTNANSFDELGSYKKTDICCREHDHCPHAIGGFEHKYGYNNIGWHTISHCDCDTKFRKCMKESNDTAAWDIGRTYFSIVGVPCFTLREDEACVDWSWWAGIDGEWCLKTIKIPVAELQVLLEVMAGNGKSSGGNTARSRAKRR</sequence>
<dbReference type="Pfam" id="PF05826">
    <property type="entry name" value="Phospholip_A2_2"/>
    <property type="match status" value="1"/>
</dbReference>
<dbReference type="SUPFAM" id="SSF48619">
    <property type="entry name" value="Phospholipase A2, PLA2"/>
    <property type="match status" value="1"/>
</dbReference>
<dbReference type="PANTHER" id="PTHR12253">
    <property type="entry name" value="RH14732P"/>
    <property type="match status" value="1"/>
</dbReference>
<evidence type="ECO:0000313" key="4">
    <source>
        <dbReference type="Ensembl" id="ENSPMAP00000005462.1"/>
    </source>
</evidence>
<dbReference type="InterPro" id="IPR016090">
    <property type="entry name" value="PLA2-like_dom"/>
</dbReference>
<dbReference type="GO" id="GO:0050482">
    <property type="term" value="P:arachidonate secretion"/>
    <property type="evidence" value="ECO:0007669"/>
    <property type="project" value="InterPro"/>
</dbReference>
<evidence type="ECO:0000259" key="3">
    <source>
        <dbReference type="Pfam" id="PF05826"/>
    </source>
</evidence>
<evidence type="ECO:0000256" key="1">
    <source>
        <dbReference type="ARBA" id="ARBA00004613"/>
    </source>
</evidence>
<dbReference type="Gene3D" id="1.20.90.10">
    <property type="entry name" value="Phospholipase A2 domain"/>
    <property type="match status" value="1"/>
</dbReference>
<proteinExistence type="predicted"/>
<dbReference type="InterPro" id="IPR033113">
    <property type="entry name" value="PLA2_histidine"/>
</dbReference>
<protein>
    <recommendedName>
        <fullName evidence="3">Phospholipase A2-like central domain-containing protein</fullName>
    </recommendedName>
</protein>
<dbReference type="Ensembl" id="ENSPMAT00000005482.1">
    <property type="protein sequence ID" value="ENSPMAP00000005462.1"/>
    <property type="gene ID" value="ENSPMAG00000004987.1"/>
</dbReference>
<dbReference type="GO" id="GO:0005576">
    <property type="term" value="C:extracellular region"/>
    <property type="evidence" value="ECO:0007669"/>
    <property type="project" value="UniProtKB-SubCell"/>
</dbReference>
<name>S4RJS9_PETMA</name>
<dbReference type="GO" id="GO:0004623">
    <property type="term" value="F:phospholipase A2 activity"/>
    <property type="evidence" value="ECO:0007669"/>
    <property type="project" value="InterPro"/>
</dbReference>